<comment type="subcellular location">
    <subcellularLocation>
        <location evidence="3">Cytoplasm</location>
    </subcellularLocation>
</comment>
<protein>
    <recommendedName>
        <fullName evidence="6">DIS3-like exonuclease 1</fullName>
        <ecNumber evidence="5">3.1.13.1</ecNumber>
    </recommendedName>
</protein>
<reference evidence="18 19" key="1">
    <citation type="journal article" date="2024" name="Nat. Commun.">
        <title>Phylogenomics reveals the evolutionary origins of lichenization in chlorophyte algae.</title>
        <authorList>
            <person name="Puginier C."/>
            <person name="Libourel C."/>
            <person name="Otte J."/>
            <person name="Skaloud P."/>
            <person name="Haon M."/>
            <person name="Grisel S."/>
            <person name="Petersen M."/>
            <person name="Berrin J.G."/>
            <person name="Delaux P.M."/>
            <person name="Dal Grande F."/>
            <person name="Keller J."/>
        </authorList>
    </citation>
    <scope>NUCLEOTIDE SEQUENCE [LARGE SCALE GENOMIC DNA]</scope>
    <source>
        <strain evidence="18 19">SAG 216-7</strain>
    </source>
</reference>
<evidence type="ECO:0000256" key="13">
    <source>
        <dbReference type="ARBA" id="ARBA00022884"/>
    </source>
</evidence>
<feature type="domain" description="RNB" evidence="17">
    <location>
        <begin position="495"/>
        <end position="842"/>
    </location>
</feature>
<evidence type="ECO:0000313" key="19">
    <source>
        <dbReference type="Proteomes" id="UP001491310"/>
    </source>
</evidence>
<dbReference type="InterPro" id="IPR050180">
    <property type="entry name" value="RNR_Ribonuclease"/>
</dbReference>
<name>A0ABR2YVE2_9CHLO</name>
<evidence type="ECO:0000256" key="5">
    <source>
        <dbReference type="ARBA" id="ARBA00012163"/>
    </source>
</evidence>
<keyword evidence="19" id="KW-1185">Reference proteome</keyword>
<sequence length="1160" mass="127946">MTWIERRAFRAYRFRKQSQSVSEAAEEAYLRDDIPCGSDACSTCQNGLPALSADAPHYIIPDAQALDDYLEIFELPQLQNFVLLTSVIQELWRRSNIRKSARLRSLYRDVRRKCTLFDNLHYAPTAPLPSERHTDRKIERAARWFFGHLDCRIPIIILSGSALQQQDQQESAQPGTSLPCLRVDAVADARTPSKPSSDGDAILMQLLKDSGYDVDFSAVTHPAVAVHPEHNHKMVEGVDAMSSGDVLQGALHMARRGPTEGIVRVGQGRDVQEVQINGLKALNRAIHGDIVAVRLLPREQWPASAAAVLEEDVQEASPEDMNEEDNGRPDPNAKEHLGAMNGLAQAGTASNGRLQPSGEVVAIVQRSAQDLAVCLSQQDEAALLSNPDSLRSEAVLCVPMDRRLPLLRLRSRQLLSLVGQRFVVRVDSWQRDSRHPSCHFVRTLGALNDMRAETDALLVKAGIEWQPFSESAMAELPRVADPSQWSVPEAEALVRRDLRSADHLICSIDPPGCTDVDDALSVRELPSGDLEIGVHIADVSHFVQQGGFLDGEAAARCTTVYLVDRRLDMLPALLSEQLCSLRAGTDRLAVSVLWTLSPDLDVKDVWFGRTIIRSRYQLEYQQAQDIMDGRPPRPGHDCIALADRPRLQRNLQVLAWVAAHLRAGRLQDGALELESAELRFETAAEGQPTEVTGKAEVPMMAVVAEMMIFANSAVARRIYQAFPGSALLRRHPPPRQHAFKEVAALCEAGGCPLDTSSNAALSRSLEAAVVASGDPAIGSLIKSLVTRAMSEAEYFSSGDARPGGGGLSHFGLALQHYTHFTSPIRRYADVVVHRQLMAALNSPDAAPPMRHSVLQQATGTMNERHRQAKRAQRECGDLYLLLLLHSKPHVEAAIVYEIQASGVLLFVPKYHIKGAVQLADRAGRPIPLLKGGTEDDLNDPFLLAERQKLTIQHGADYIRIMDRESGVERDRLSAMQRVWVMLGSDGSRAHGPRLRMRILSPSHPSIPTHDNQATDVSELRASSTAAQRQASAAQRLDRKSAAEEPTSRERTSLAGVLHEFGSLNLGEEAVSLQTSSGRTSQEPMTVIFQPETASPEHQSIMHLKEQLWDALRRANRCQVRMSLSCSSAHAPRRERRAQRLASLTAKVLELQNQLQKHIVT</sequence>
<accession>A0ABR2YVE2</accession>
<feature type="compositionally biased region" description="Basic and acidic residues" evidence="16">
    <location>
        <begin position="325"/>
        <end position="336"/>
    </location>
</feature>
<dbReference type="SUPFAM" id="SSF50249">
    <property type="entry name" value="Nucleic acid-binding proteins"/>
    <property type="match status" value="2"/>
</dbReference>
<keyword evidence="15" id="KW-0175">Coiled coil</keyword>
<keyword evidence="13" id="KW-0694">RNA-binding</keyword>
<feature type="compositionally biased region" description="Basic and acidic residues" evidence="16">
    <location>
        <begin position="1035"/>
        <end position="1051"/>
    </location>
</feature>
<dbReference type="Gene3D" id="2.40.50.690">
    <property type="match status" value="1"/>
</dbReference>
<comment type="cofactor">
    <cofactor evidence="2">
        <name>Mg(2+)</name>
        <dbReference type="ChEBI" id="CHEBI:18420"/>
    </cofactor>
</comment>
<evidence type="ECO:0000256" key="10">
    <source>
        <dbReference type="ARBA" id="ARBA00022835"/>
    </source>
</evidence>
<dbReference type="Gene3D" id="3.40.50.1010">
    <property type="entry name" value="5'-nuclease"/>
    <property type="match status" value="1"/>
</dbReference>
<evidence type="ECO:0000256" key="11">
    <source>
        <dbReference type="ARBA" id="ARBA00022839"/>
    </source>
</evidence>
<keyword evidence="9" id="KW-0378">Hydrolase</keyword>
<feature type="region of interest" description="Disordered" evidence="16">
    <location>
        <begin position="998"/>
        <end position="1054"/>
    </location>
</feature>
<dbReference type="PANTHER" id="PTHR23355:SF30">
    <property type="entry name" value="DIS3-LIKE EXONUCLEASE 1"/>
    <property type="match status" value="1"/>
</dbReference>
<dbReference type="Pfam" id="PF17849">
    <property type="entry name" value="OB_Dis3"/>
    <property type="match status" value="1"/>
</dbReference>
<evidence type="ECO:0000256" key="2">
    <source>
        <dbReference type="ARBA" id="ARBA00001946"/>
    </source>
</evidence>
<keyword evidence="12" id="KW-0460">Magnesium</keyword>
<dbReference type="PROSITE" id="PS01175">
    <property type="entry name" value="RIBONUCLEASE_II"/>
    <property type="match status" value="1"/>
</dbReference>
<evidence type="ECO:0000256" key="1">
    <source>
        <dbReference type="ARBA" id="ARBA00001849"/>
    </source>
</evidence>
<comment type="similarity">
    <text evidence="4 14">Belongs to the RNR ribonuclease family.</text>
</comment>
<dbReference type="InterPro" id="IPR012340">
    <property type="entry name" value="NA-bd_OB-fold"/>
</dbReference>
<dbReference type="InterPro" id="IPR022966">
    <property type="entry name" value="RNase_II/R_CS"/>
</dbReference>
<evidence type="ECO:0000256" key="15">
    <source>
        <dbReference type="SAM" id="Coils"/>
    </source>
</evidence>
<evidence type="ECO:0000256" key="16">
    <source>
        <dbReference type="SAM" id="MobiDB-lite"/>
    </source>
</evidence>
<feature type="compositionally biased region" description="Polar residues" evidence="16">
    <location>
        <begin position="1002"/>
        <end position="1015"/>
    </location>
</feature>
<keyword evidence="7" id="KW-0963">Cytoplasm</keyword>
<keyword evidence="10" id="KW-0271">Exosome</keyword>
<proteinExistence type="inferred from homology"/>
<dbReference type="InterPro" id="IPR033771">
    <property type="entry name" value="Rrp44_CSD1"/>
</dbReference>
<dbReference type="Proteomes" id="UP001491310">
    <property type="component" value="Unassembled WGS sequence"/>
</dbReference>
<feature type="coiled-coil region" evidence="15">
    <location>
        <begin position="1133"/>
        <end position="1160"/>
    </location>
</feature>
<dbReference type="Pfam" id="PF00773">
    <property type="entry name" value="RNB"/>
    <property type="match status" value="1"/>
</dbReference>
<dbReference type="InterPro" id="IPR001900">
    <property type="entry name" value="RNase_II/R"/>
</dbReference>
<evidence type="ECO:0000256" key="12">
    <source>
        <dbReference type="ARBA" id="ARBA00022842"/>
    </source>
</evidence>
<dbReference type="SMART" id="SM00955">
    <property type="entry name" value="RNB"/>
    <property type="match status" value="1"/>
</dbReference>
<evidence type="ECO:0000256" key="8">
    <source>
        <dbReference type="ARBA" id="ARBA00022722"/>
    </source>
</evidence>
<keyword evidence="11" id="KW-0269">Exonuclease</keyword>
<evidence type="ECO:0000256" key="14">
    <source>
        <dbReference type="RuleBase" id="RU003901"/>
    </source>
</evidence>
<dbReference type="PANTHER" id="PTHR23355">
    <property type="entry name" value="RIBONUCLEASE"/>
    <property type="match status" value="1"/>
</dbReference>
<keyword evidence="8" id="KW-0540">Nuclease</keyword>
<evidence type="ECO:0000256" key="6">
    <source>
        <dbReference type="ARBA" id="ARBA00016366"/>
    </source>
</evidence>
<organism evidence="18 19">
    <name type="scientific">Coccomyxa subellipsoidea</name>
    <dbReference type="NCBI Taxonomy" id="248742"/>
    <lineage>
        <taxon>Eukaryota</taxon>
        <taxon>Viridiplantae</taxon>
        <taxon>Chlorophyta</taxon>
        <taxon>core chlorophytes</taxon>
        <taxon>Trebouxiophyceae</taxon>
        <taxon>Trebouxiophyceae incertae sedis</taxon>
        <taxon>Coccomyxaceae</taxon>
        <taxon>Coccomyxa</taxon>
    </lineage>
</organism>
<evidence type="ECO:0000256" key="7">
    <source>
        <dbReference type="ARBA" id="ARBA00022490"/>
    </source>
</evidence>
<feature type="compositionally biased region" description="Low complexity" evidence="16">
    <location>
        <begin position="1020"/>
        <end position="1034"/>
    </location>
</feature>
<dbReference type="Pfam" id="PF17216">
    <property type="entry name" value="Rrp44_CSD1"/>
    <property type="match status" value="1"/>
</dbReference>
<evidence type="ECO:0000256" key="4">
    <source>
        <dbReference type="ARBA" id="ARBA00005785"/>
    </source>
</evidence>
<feature type="region of interest" description="Disordered" evidence="16">
    <location>
        <begin position="308"/>
        <end position="336"/>
    </location>
</feature>
<gene>
    <name evidence="18" type="ORF">WJX75_001394</name>
</gene>
<evidence type="ECO:0000259" key="17">
    <source>
        <dbReference type="SMART" id="SM00955"/>
    </source>
</evidence>
<evidence type="ECO:0000256" key="9">
    <source>
        <dbReference type="ARBA" id="ARBA00022801"/>
    </source>
</evidence>
<evidence type="ECO:0000256" key="3">
    <source>
        <dbReference type="ARBA" id="ARBA00004496"/>
    </source>
</evidence>
<dbReference type="EC" id="3.1.13.1" evidence="5"/>
<dbReference type="Gene3D" id="2.40.50.700">
    <property type="match status" value="1"/>
</dbReference>
<comment type="caution">
    <text evidence="18">The sequence shown here is derived from an EMBL/GenBank/DDBJ whole genome shotgun (WGS) entry which is preliminary data.</text>
</comment>
<dbReference type="EMBL" id="JALJOT010000004">
    <property type="protein sequence ID" value="KAK9915602.1"/>
    <property type="molecule type" value="Genomic_DNA"/>
</dbReference>
<evidence type="ECO:0000313" key="18">
    <source>
        <dbReference type="EMBL" id="KAK9915602.1"/>
    </source>
</evidence>
<dbReference type="InterPro" id="IPR041505">
    <property type="entry name" value="Dis3_CSD2"/>
</dbReference>
<comment type="catalytic activity">
    <reaction evidence="1">
        <text>Exonucleolytic cleavage in the 3'- to 5'-direction to yield nucleoside 5'-phosphates.</text>
        <dbReference type="EC" id="3.1.13.1"/>
    </reaction>
</comment>
<feature type="compositionally biased region" description="Acidic residues" evidence="16">
    <location>
        <begin position="309"/>
        <end position="324"/>
    </location>
</feature>